<gene>
    <name evidence="2" type="ORF">Vlu01_35140</name>
</gene>
<accession>A0ABQ4IYA3</accession>
<dbReference type="Proteomes" id="UP000643165">
    <property type="component" value="Unassembled WGS sequence"/>
</dbReference>
<reference evidence="2 3" key="1">
    <citation type="submission" date="2021-01" db="EMBL/GenBank/DDBJ databases">
        <title>Whole genome shotgun sequence of Verrucosispora lutea NBRC 106530.</title>
        <authorList>
            <person name="Komaki H."/>
            <person name="Tamura T."/>
        </authorList>
    </citation>
    <scope>NUCLEOTIDE SEQUENCE [LARGE SCALE GENOMIC DNA]</scope>
    <source>
        <strain evidence="2 3">NBRC 106530</strain>
    </source>
</reference>
<evidence type="ECO:0000259" key="1">
    <source>
        <dbReference type="Pfam" id="PF04738"/>
    </source>
</evidence>
<dbReference type="Pfam" id="PF04738">
    <property type="entry name" value="Lant_dehydr_N"/>
    <property type="match status" value="1"/>
</dbReference>
<feature type="domain" description="Lantibiotic dehydratase N-terminal" evidence="1">
    <location>
        <begin position="164"/>
        <end position="696"/>
    </location>
</feature>
<organism evidence="2 3">
    <name type="scientific">Micromonospora lutea</name>
    <dbReference type="NCBI Taxonomy" id="419825"/>
    <lineage>
        <taxon>Bacteria</taxon>
        <taxon>Bacillati</taxon>
        <taxon>Actinomycetota</taxon>
        <taxon>Actinomycetes</taxon>
        <taxon>Micromonosporales</taxon>
        <taxon>Micromonosporaceae</taxon>
        <taxon>Micromonospora</taxon>
    </lineage>
</organism>
<sequence>MAHTVGTSGGIVRITGLPPHLADLASDEWAIWRWSCLRSAGFPLTRLAPLSDAAAAAAADRLNGARDDERQARSRALAVVRGCLDDLRESDDWDSPLRRPLLNAIKALHRGKPLPEGLPPEVVAAVDVLDAARRATSQASAELDRTWGEAQARTSAATADLVADDRIAEAIVWQNREAFQTVVVPLRRDGAGGSYNQTRRRREELIARYAQRYCAKNDSIGFFGPISWARFLDTGPALTAVSGPGLIRDRRVNCEQWGIDALAEAIGALPNARRWARPRVLPFAHRTEDVVQASGSPPIHLSPGQVAVLAACDGQRSARDVAALALAAGDQALRDEEEVYALLADLTNRGITEWHLEVPFVATPERELSALLDGIDDDRLQPVARRMLQVYQSAIGAVAASAGTVEPLYRSLETAERIFTRLTGQPAVRGHGQMYAARAIVYEDCTRDLDVDLGPEIRTELGVALVPLLQSLRWFSVRAAQLAHTGLLDLFHELRAGRPESYVPAARLWQVLPRLFPGLGSDRQQPAPFITNLRDEFQRRWEQLLDLDSGERVVHRDAASVREAVARVFPAERPGWGYARYHSPDVLVAAADVAAVERGEYTLVLGEMHAVNNTLAAAGFADNHPDPGELSGYTAWDLPTQVVATVAPRGWPGITSSTRDALRRPTDLQLLMSHEFADPSVPVENQVAISDLVIEEVDGVLRARTFDRRIDLPAVELVGELLSTNVVDVFGLTIGRSHTPRVQIGRLVAQRESWRFPLAELRHLAGDGEVNRFVASRGFARDHDLPEQVFVKLPTEQKPLYLDFTSPILVNVMVKGLRRALEHGPADGSATFTEMLPTASQNWLRDGDGQPYTSEFRTVIVDLAGRDDPAADAAARG</sequence>
<evidence type="ECO:0000313" key="3">
    <source>
        <dbReference type="Proteomes" id="UP000643165"/>
    </source>
</evidence>
<dbReference type="InterPro" id="IPR006827">
    <property type="entry name" value="Lant_deHydtase_N"/>
</dbReference>
<evidence type="ECO:0000313" key="2">
    <source>
        <dbReference type="EMBL" id="GIJ22890.1"/>
    </source>
</evidence>
<name>A0ABQ4IYA3_9ACTN</name>
<dbReference type="EMBL" id="BOPB01000018">
    <property type="protein sequence ID" value="GIJ22890.1"/>
    <property type="molecule type" value="Genomic_DNA"/>
</dbReference>
<protein>
    <submittedName>
        <fullName evidence="2">Lantibiotic dehydratase</fullName>
    </submittedName>
</protein>
<proteinExistence type="predicted"/>
<keyword evidence="3" id="KW-1185">Reference proteome</keyword>
<comment type="caution">
    <text evidence="2">The sequence shown here is derived from an EMBL/GenBank/DDBJ whole genome shotgun (WGS) entry which is preliminary data.</text>
</comment>